<evidence type="ECO:0008006" key="3">
    <source>
        <dbReference type="Google" id="ProtNLM"/>
    </source>
</evidence>
<evidence type="ECO:0000313" key="1">
    <source>
        <dbReference type="EMBL" id="KRK74094.1"/>
    </source>
</evidence>
<dbReference type="AlphaFoldDB" id="A0A0R1JS46"/>
<proteinExistence type="predicted"/>
<dbReference type="EMBL" id="AZDJ01000002">
    <property type="protein sequence ID" value="KRK74094.1"/>
    <property type="molecule type" value="Genomic_DNA"/>
</dbReference>
<sequence>MKTYLLQFSDRRGNLSTLRVPNATADPTPQQIKNAMLLISASNMFQVDFVNIMDRPISATLIDSNTTVLFQN</sequence>
<dbReference type="PATRIC" id="fig|1291734.4.peg.1459"/>
<dbReference type="InterPro" id="IPR021321">
    <property type="entry name" value="DUF2922"/>
</dbReference>
<evidence type="ECO:0000313" key="2">
    <source>
        <dbReference type="Proteomes" id="UP000051804"/>
    </source>
</evidence>
<protein>
    <recommendedName>
        <fullName evidence="3">DUF2922 domain-containing protein</fullName>
    </recommendedName>
</protein>
<dbReference type="Proteomes" id="UP000051804">
    <property type="component" value="Unassembled WGS sequence"/>
</dbReference>
<dbReference type="STRING" id="1291734.FD02_GL001418"/>
<name>A0A0R1JS46_9LACO</name>
<accession>A0A0R1JS46</accession>
<reference evidence="1 2" key="1">
    <citation type="journal article" date="2015" name="Genome Announc.">
        <title>Expanding the biotechnology potential of lactobacilli through comparative genomics of 213 strains and associated genera.</title>
        <authorList>
            <person name="Sun Z."/>
            <person name="Harris H.M."/>
            <person name="McCann A."/>
            <person name="Guo C."/>
            <person name="Argimon S."/>
            <person name="Zhang W."/>
            <person name="Yang X."/>
            <person name="Jeffery I.B."/>
            <person name="Cooney J.C."/>
            <person name="Kagawa T.F."/>
            <person name="Liu W."/>
            <person name="Song Y."/>
            <person name="Salvetti E."/>
            <person name="Wrobel A."/>
            <person name="Rasinkangas P."/>
            <person name="Parkhill J."/>
            <person name="Rea M.C."/>
            <person name="O'Sullivan O."/>
            <person name="Ritari J."/>
            <person name="Douillard F.P."/>
            <person name="Paul Ross R."/>
            <person name="Yang R."/>
            <person name="Briner A.E."/>
            <person name="Felis G.E."/>
            <person name="de Vos W.M."/>
            <person name="Barrangou R."/>
            <person name="Klaenhammer T.R."/>
            <person name="Caufield P.W."/>
            <person name="Cui Y."/>
            <person name="Zhang H."/>
            <person name="O'Toole P.W."/>
        </authorList>
    </citation>
    <scope>NUCLEOTIDE SEQUENCE [LARGE SCALE GENOMIC DNA]</scope>
    <source>
        <strain evidence="1 2">JCM 17158</strain>
    </source>
</reference>
<organism evidence="1 2">
    <name type="scientific">Lacticaseibacillus nasuensis JCM 17158</name>
    <dbReference type="NCBI Taxonomy" id="1291734"/>
    <lineage>
        <taxon>Bacteria</taxon>
        <taxon>Bacillati</taxon>
        <taxon>Bacillota</taxon>
        <taxon>Bacilli</taxon>
        <taxon>Lactobacillales</taxon>
        <taxon>Lactobacillaceae</taxon>
        <taxon>Lacticaseibacillus</taxon>
    </lineage>
</organism>
<dbReference type="Pfam" id="PF11148">
    <property type="entry name" value="DUF2922"/>
    <property type="match status" value="1"/>
</dbReference>
<dbReference type="RefSeq" id="WP_054723685.1">
    <property type="nucleotide sequence ID" value="NZ_AZDJ01000002.1"/>
</dbReference>
<gene>
    <name evidence="1" type="ORF">FD02_GL001418</name>
</gene>
<comment type="caution">
    <text evidence="1">The sequence shown here is derived from an EMBL/GenBank/DDBJ whole genome shotgun (WGS) entry which is preliminary data.</text>
</comment>
<keyword evidence="2" id="KW-1185">Reference proteome</keyword>